<gene>
    <name evidence="2" type="ORF">VB738_10600</name>
</gene>
<protein>
    <submittedName>
        <fullName evidence="2">DUF305 domain-containing protein</fullName>
    </submittedName>
</protein>
<dbReference type="Proteomes" id="UP001304461">
    <property type="component" value="Unassembled WGS sequence"/>
</dbReference>
<dbReference type="Pfam" id="PF03713">
    <property type="entry name" value="DUF305"/>
    <property type="match status" value="1"/>
</dbReference>
<keyword evidence="3" id="KW-1185">Reference proteome</keyword>
<dbReference type="InterPro" id="IPR005183">
    <property type="entry name" value="DUF305_CopM-like"/>
</dbReference>
<dbReference type="Gene3D" id="1.20.1260.10">
    <property type="match status" value="1"/>
</dbReference>
<feature type="domain" description="DUF305" evidence="1">
    <location>
        <begin position="2"/>
        <end position="183"/>
    </location>
</feature>
<comment type="caution">
    <text evidence="2">The sequence shown here is derived from an EMBL/GenBank/DDBJ whole genome shotgun (WGS) entry which is preliminary data.</text>
</comment>
<dbReference type="InterPro" id="IPR012347">
    <property type="entry name" value="Ferritin-like"/>
</dbReference>
<reference evidence="2 3" key="1">
    <citation type="submission" date="2023-12" db="EMBL/GenBank/DDBJ databases">
        <title>Baltic Sea Cyanobacteria.</title>
        <authorList>
            <person name="Delbaje E."/>
            <person name="Fewer D.P."/>
            <person name="Shishido T.K."/>
        </authorList>
    </citation>
    <scope>NUCLEOTIDE SEQUENCE [LARGE SCALE GENOMIC DNA]</scope>
    <source>
        <strain evidence="2 3">UHCC 0139</strain>
    </source>
</reference>
<dbReference type="RefSeq" id="WP_323305722.1">
    <property type="nucleotide sequence ID" value="NZ_JAYGHX010000006.1"/>
</dbReference>
<evidence type="ECO:0000259" key="1">
    <source>
        <dbReference type="Pfam" id="PF03713"/>
    </source>
</evidence>
<evidence type="ECO:0000313" key="2">
    <source>
        <dbReference type="EMBL" id="MEA5391706.1"/>
    </source>
</evidence>
<dbReference type="PANTHER" id="PTHR36933">
    <property type="entry name" value="SLL0788 PROTEIN"/>
    <property type="match status" value="1"/>
</dbReference>
<evidence type="ECO:0000313" key="3">
    <source>
        <dbReference type="Proteomes" id="UP001304461"/>
    </source>
</evidence>
<dbReference type="EMBL" id="JAYGHX010000006">
    <property type="protein sequence ID" value="MEA5391706.1"/>
    <property type="molecule type" value="Genomic_DNA"/>
</dbReference>
<name>A0ABU5RVA7_9CYAN</name>
<sequence>MDQHFIVMMIPHHDGAIAMADLALTRAKRPEIKELAKSIKASQTSENTQMRTWYRQWFGVDVPSWTSGGAMGMGGMGMGMGWGRGTGTGWGPGTGMGMGPGTGAGWGMGCCGGMGMMGTSLAALKNAPDFDRAFIEQMIPHHRMGVMMASMAQSNSQHPQLRELQQAMVRVQSQEIEQMAQWYRSWYGTS</sequence>
<accession>A0ABU5RVA7</accession>
<proteinExistence type="predicted"/>
<dbReference type="PANTHER" id="PTHR36933:SF1">
    <property type="entry name" value="SLL0788 PROTEIN"/>
    <property type="match status" value="1"/>
</dbReference>
<organism evidence="2 3">
    <name type="scientific">Cyanobium gracile UHCC 0139</name>
    <dbReference type="NCBI Taxonomy" id="3110308"/>
    <lineage>
        <taxon>Bacteria</taxon>
        <taxon>Bacillati</taxon>
        <taxon>Cyanobacteriota</taxon>
        <taxon>Cyanophyceae</taxon>
        <taxon>Synechococcales</taxon>
        <taxon>Prochlorococcaceae</taxon>
        <taxon>Cyanobium</taxon>
    </lineage>
</organism>